<sequence length="109" mass="11905">MCLVNNYINRTFQTSNSPANSSPVPSKNYSMCSEPGGKYLYHFCPEKGSKIGKPAQVIVDNLVCFMKKKSIDKSLKAIGGHSTKVNTGYEGVAMHWVEVKPEHPLAGAD</sequence>
<accession>A0A2D4F4G6</accession>
<reference evidence="1" key="2">
    <citation type="submission" date="2017-11" db="EMBL/GenBank/DDBJ databases">
        <title>Coralsnake Venomics: Analyses of Venom Gland Transcriptomes and Proteomes of Six Brazilian Taxa.</title>
        <authorList>
            <person name="Aird S.D."/>
            <person name="Jorge da Silva N."/>
            <person name="Qiu L."/>
            <person name="Villar-Briones A."/>
            <person name="Aparecida-Saddi V."/>
            <person name="Campos-Telles M.P."/>
            <person name="Grau M."/>
            <person name="Mikheyev A.S."/>
        </authorList>
    </citation>
    <scope>NUCLEOTIDE SEQUENCE</scope>
    <source>
        <tissue evidence="1">Venom_gland</tissue>
    </source>
</reference>
<organism evidence="1">
    <name type="scientific">Micrurus corallinus</name>
    <name type="common">Brazilian coral snake</name>
    <dbReference type="NCBI Taxonomy" id="54390"/>
    <lineage>
        <taxon>Eukaryota</taxon>
        <taxon>Metazoa</taxon>
        <taxon>Chordata</taxon>
        <taxon>Craniata</taxon>
        <taxon>Vertebrata</taxon>
        <taxon>Euteleostomi</taxon>
        <taxon>Lepidosauria</taxon>
        <taxon>Squamata</taxon>
        <taxon>Bifurcata</taxon>
        <taxon>Unidentata</taxon>
        <taxon>Episquamata</taxon>
        <taxon>Toxicofera</taxon>
        <taxon>Serpentes</taxon>
        <taxon>Colubroidea</taxon>
        <taxon>Elapidae</taxon>
        <taxon>Elapinae</taxon>
        <taxon>Micrurus</taxon>
    </lineage>
</organism>
<protein>
    <submittedName>
        <fullName evidence="1">Uncharacterized protein</fullName>
    </submittedName>
</protein>
<evidence type="ECO:0000313" key="1">
    <source>
        <dbReference type="EMBL" id="LAA42363.1"/>
    </source>
</evidence>
<dbReference type="AlphaFoldDB" id="A0A2D4F4G6"/>
<reference evidence="1" key="1">
    <citation type="submission" date="2017-07" db="EMBL/GenBank/DDBJ databases">
        <authorList>
            <person name="Mikheyev A."/>
            <person name="Grau M."/>
        </authorList>
    </citation>
    <scope>NUCLEOTIDE SEQUENCE</scope>
    <source>
        <tissue evidence="1">Venom_gland</tissue>
    </source>
</reference>
<dbReference type="EMBL" id="IACJ01053107">
    <property type="protein sequence ID" value="LAA42363.1"/>
    <property type="molecule type" value="Transcribed_RNA"/>
</dbReference>
<proteinExistence type="predicted"/>
<name>A0A2D4F4G6_MICCO</name>